<keyword evidence="1" id="KW-0812">Transmembrane</keyword>
<keyword evidence="2" id="KW-0645">Protease</keyword>
<feature type="transmembrane region" description="Helical" evidence="1">
    <location>
        <begin position="6"/>
        <end position="23"/>
    </location>
</feature>
<dbReference type="InterPro" id="IPR011969">
    <property type="entry name" value="Clan_AA_Asp_peptidase_C"/>
</dbReference>
<dbReference type="PROSITE" id="PS00141">
    <property type="entry name" value="ASP_PROTEASE"/>
    <property type="match status" value="1"/>
</dbReference>
<dbReference type="NCBIfam" id="TIGR02281">
    <property type="entry name" value="clan_AA_DTGA"/>
    <property type="match status" value="1"/>
</dbReference>
<dbReference type="AlphaFoldDB" id="A0A6L5Z006"/>
<dbReference type="EMBL" id="WIND01000006">
    <property type="protein sequence ID" value="MSU89873.1"/>
    <property type="molecule type" value="Genomic_DNA"/>
</dbReference>
<comment type="caution">
    <text evidence="2">The sequence shown here is derived from an EMBL/GenBank/DDBJ whole genome shotgun (WGS) entry which is preliminary data.</text>
</comment>
<dbReference type="InterPro" id="IPR001969">
    <property type="entry name" value="Aspartic_peptidase_AS"/>
</dbReference>
<evidence type="ECO:0000313" key="3">
    <source>
        <dbReference type="Proteomes" id="UP000474957"/>
    </source>
</evidence>
<keyword evidence="3" id="KW-1185">Reference proteome</keyword>
<dbReference type="InterPro" id="IPR021109">
    <property type="entry name" value="Peptidase_aspartic_dom_sf"/>
</dbReference>
<keyword evidence="1" id="KW-1133">Transmembrane helix</keyword>
<dbReference type="GO" id="GO:0004190">
    <property type="term" value="F:aspartic-type endopeptidase activity"/>
    <property type="evidence" value="ECO:0007669"/>
    <property type="project" value="InterPro"/>
</dbReference>
<keyword evidence="2" id="KW-0378">Hydrolase</keyword>
<reference evidence="2 3" key="1">
    <citation type="submission" date="2019-10" db="EMBL/GenBank/DDBJ databases">
        <title>Cognatihalovulum marinum gen. nov. sp. nov., a new member of the family Rhodobacteraceae isolated from deep seawater of the Northwest Indian Ocean.</title>
        <authorList>
            <person name="Ruan C."/>
            <person name="Wang J."/>
            <person name="Zheng X."/>
            <person name="Song L."/>
            <person name="Zhu Y."/>
            <person name="Huang Y."/>
            <person name="Lu Z."/>
            <person name="Du W."/>
            <person name="Huang L."/>
            <person name="Dai X."/>
        </authorList>
    </citation>
    <scope>NUCLEOTIDE SEQUENCE [LARGE SCALE GENOMIC DNA]</scope>
    <source>
        <strain evidence="2 3">2CG4</strain>
    </source>
</reference>
<accession>A0A6L5Z006</accession>
<organism evidence="2 3">
    <name type="scientific">Halovulum marinum</name>
    <dbReference type="NCBI Taxonomy" id="2662447"/>
    <lineage>
        <taxon>Bacteria</taxon>
        <taxon>Pseudomonadati</taxon>
        <taxon>Pseudomonadota</taxon>
        <taxon>Alphaproteobacteria</taxon>
        <taxon>Rhodobacterales</taxon>
        <taxon>Paracoccaceae</taxon>
        <taxon>Halovulum</taxon>
    </lineage>
</organism>
<evidence type="ECO:0000256" key="1">
    <source>
        <dbReference type="SAM" id="Phobius"/>
    </source>
</evidence>
<dbReference type="Pfam" id="PF13975">
    <property type="entry name" value="gag-asp_proteas"/>
    <property type="match status" value="1"/>
</dbReference>
<dbReference type="RefSeq" id="WP_154446366.1">
    <property type="nucleotide sequence ID" value="NZ_WIND01000006.1"/>
</dbReference>
<feature type="transmembrane region" description="Helical" evidence="1">
    <location>
        <begin position="30"/>
        <end position="50"/>
    </location>
</feature>
<evidence type="ECO:0000313" key="2">
    <source>
        <dbReference type="EMBL" id="MSU89873.1"/>
    </source>
</evidence>
<name>A0A6L5Z006_9RHOB</name>
<sequence>MGDAGATYLIPFTALLAAALLFYDAGRRFAATVSGLIVMLGLYLGALLAVDNLAGRDVTDARSSLPRVRSLVATDVTLRRAFDGHFYSEVEVNGAPVRFVVDTGATVVILSREDARRIGLDPDALDYTGRARTANGEVRMAPVTLDEMTLAGVTMRNVRAAVNGGALDTSLLGMSFLRLFEGVEMRDNRMVFRAR</sequence>
<dbReference type="InterPro" id="IPR034122">
    <property type="entry name" value="Retropepsin-like_bacterial"/>
</dbReference>
<dbReference type="EC" id="3.4.23.-" evidence="2"/>
<dbReference type="Gene3D" id="2.40.70.10">
    <property type="entry name" value="Acid Proteases"/>
    <property type="match status" value="1"/>
</dbReference>
<keyword evidence="1" id="KW-0472">Membrane</keyword>
<dbReference type="GO" id="GO:0006508">
    <property type="term" value="P:proteolysis"/>
    <property type="evidence" value="ECO:0007669"/>
    <property type="project" value="UniProtKB-KW"/>
</dbReference>
<gene>
    <name evidence="2" type="ORF">GE300_09655</name>
</gene>
<protein>
    <submittedName>
        <fullName evidence="2">TIGR02281 family clan AA aspartic protease</fullName>
        <ecNumber evidence="2">3.4.23.-</ecNumber>
    </submittedName>
</protein>
<dbReference type="CDD" id="cd05483">
    <property type="entry name" value="retropepsin_like_bacteria"/>
    <property type="match status" value="1"/>
</dbReference>
<dbReference type="SUPFAM" id="SSF50630">
    <property type="entry name" value="Acid proteases"/>
    <property type="match status" value="1"/>
</dbReference>
<dbReference type="Proteomes" id="UP000474957">
    <property type="component" value="Unassembled WGS sequence"/>
</dbReference>
<proteinExistence type="predicted"/>